<evidence type="ECO:0000313" key="4">
    <source>
        <dbReference type="Proteomes" id="UP000327513"/>
    </source>
</evidence>
<keyword evidence="2" id="KW-0812">Transmembrane</keyword>
<organism evidence="3 4">
    <name type="scientific">Proteus phage Myduc</name>
    <dbReference type="NCBI Taxonomy" id="2650874"/>
    <lineage>
        <taxon>Viruses</taxon>
        <taxon>Duplodnaviria</taxon>
        <taxon>Heunggongvirae</taxon>
        <taxon>Uroviricota</taxon>
        <taxon>Caudoviricetes</taxon>
        <taxon>Chaseviridae</taxon>
        <taxon>Cleopatravirinae</taxon>
        <taxon>Myducvirus</taxon>
        <taxon>Myducvirus myduc</taxon>
    </lineage>
</organism>
<keyword evidence="1" id="KW-0175">Coiled coil</keyword>
<evidence type="ECO:0000313" key="3">
    <source>
        <dbReference type="EMBL" id="QFG06634.1"/>
    </source>
</evidence>
<evidence type="ECO:0000256" key="2">
    <source>
        <dbReference type="SAM" id="Phobius"/>
    </source>
</evidence>
<dbReference type="EMBL" id="MN098326">
    <property type="protein sequence ID" value="QFG06634.1"/>
    <property type="molecule type" value="Genomic_DNA"/>
</dbReference>
<dbReference type="Proteomes" id="UP000327513">
    <property type="component" value="Segment"/>
</dbReference>
<reference evidence="4" key="1">
    <citation type="submission" date="2019-06" db="EMBL/GenBank/DDBJ databases">
        <title>Complete genome of Proteus mirabilis phage Myduc.</title>
        <authorList>
            <person name="Tran J.S."/>
            <person name="Lessor L."/>
            <person name="O'Leary C."/>
            <person name="Bonasera R.M."/>
            <person name="Liu M."/>
        </authorList>
    </citation>
    <scope>NUCLEOTIDE SEQUENCE [LARGE SCALE GENOMIC DNA]</scope>
</reference>
<accession>A0A5J6TAA8</accession>
<gene>
    <name evidence="3" type="ORF">CPT_Myduc_011</name>
</gene>
<keyword evidence="2" id="KW-1133">Transmembrane helix</keyword>
<protein>
    <submittedName>
        <fullName evidence="3">Uncharacterized protein</fullName>
    </submittedName>
</protein>
<name>A0A5J6TAA8_9CAUD</name>
<proteinExistence type="predicted"/>
<feature type="coiled-coil region" evidence="1">
    <location>
        <begin position="90"/>
        <end position="124"/>
    </location>
</feature>
<keyword evidence="2" id="KW-0472">Membrane</keyword>
<keyword evidence="4" id="KW-1185">Reference proteome</keyword>
<feature type="transmembrane region" description="Helical" evidence="2">
    <location>
        <begin position="166"/>
        <end position="187"/>
    </location>
</feature>
<evidence type="ECO:0000256" key="1">
    <source>
        <dbReference type="SAM" id="Coils"/>
    </source>
</evidence>
<sequence length="190" mass="21733">MATKIDAVWDKDKEISMLRKALHNADTEICELRNKRKEENQGKSFVKVPVGEVLQVTLEIPANTKPGEHVGKIIAIEETDSEETKLNKQIQAMRKVISSLAKEKENYRKKADSFDNLYKQERAERICLKHGNFDLSREKDIIRDKWCISNSEVIACKSKIDSLKDMLRTSVVFNVILGIATVVFACFTNF</sequence>